<sequence length="92" mass="10420">MGDETPRTVRSLRSVSSQVNGAEIRFTPVVRNSSSSHNYGRCQSSTRDHVLFKTPLRMLTPKYPCRRPIDSSESDLKTSILWTPQSFCDTVD</sequence>
<feature type="non-terminal residue" evidence="1">
    <location>
        <position position="92"/>
    </location>
</feature>
<reference evidence="1" key="1">
    <citation type="submission" date="2021-03" db="EMBL/GenBank/DDBJ databases">
        <authorList>
            <person name="Tran Van P."/>
        </authorList>
    </citation>
    <scope>NUCLEOTIDE SEQUENCE</scope>
</reference>
<proteinExistence type="predicted"/>
<name>A0ABN7NX89_TIMPD</name>
<gene>
    <name evidence="1" type="ORF">TPAB3V08_LOCUS7328</name>
</gene>
<evidence type="ECO:0000313" key="2">
    <source>
        <dbReference type="Proteomes" id="UP001153148"/>
    </source>
</evidence>
<organism evidence="1 2">
    <name type="scientific">Timema podura</name>
    <name type="common">Walking stick</name>
    <dbReference type="NCBI Taxonomy" id="61482"/>
    <lineage>
        <taxon>Eukaryota</taxon>
        <taxon>Metazoa</taxon>
        <taxon>Ecdysozoa</taxon>
        <taxon>Arthropoda</taxon>
        <taxon>Hexapoda</taxon>
        <taxon>Insecta</taxon>
        <taxon>Pterygota</taxon>
        <taxon>Neoptera</taxon>
        <taxon>Polyneoptera</taxon>
        <taxon>Phasmatodea</taxon>
        <taxon>Timematodea</taxon>
        <taxon>Timematoidea</taxon>
        <taxon>Timematidae</taxon>
        <taxon>Timema</taxon>
    </lineage>
</organism>
<accession>A0ABN7NX89</accession>
<comment type="caution">
    <text evidence="1">The sequence shown here is derived from an EMBL/GenBank/DDBJ whole genome shotgun (WGS) entry which is preliminary data.</text>
</comment>
<keyword evidence="2" id="KW-1185">Reference proteome</keyword>
<protein>
    <submittedName>
        <fullName evidence="1">Uncharacterized protein</fullName>
    </submittedName>
</protein>
<evidence type="ECO:0000313" key="1">
    <source>
        <dbReference type="EMBL" id="CAG2060371.1"/>
    </source>
</evidence>
<dbReference type="Proteomes" id="UP001153148">
    <property type="component" value="Unassembled WGS sequence"/>
</dbReference>
<dbReference type="EMBL" id="CAJPIN010012234">
    <property type="protein sequence ID" value="CAG2060371.1"/>
    <property type="molecule type" value="Genomic_DNA"/>
</dbReference>